<accession>A0A067WHF7</accession>
<dbReference type="AlphaFoldDB" id="A0A067WHF7"/>
<name>A0A067WHF7_9HYPH</name>
<keyword evidence="2" id="KW-1185">Reference proteome</keyword>
<proteinExistence type="predicted"/>
<evidence type="ECO:0000313" key="1">
    <source>
        <dbReference type="EMBL" id="KEC55347.1"/>
    </source>
</evidence>
<gene>
    <name evidence="1" type="ORF">O9A_00627</name>
</gene>
<dbReference type="Proteomes" id="UP000027015">
    <property type="component" value="Unassembled WGS sequence"/>
</dbReference>
<organism evidence="1 2">
    <name type="scientific">Bartonella koehlerae C-29</name>
    <dbReference type="NCBI Taxonomy" id="1134510"/>
    <lineage>
        <taxon>Bacteria</taxon>
        <taxon>Pseudomonadati</taxon>
        <taxon>Pseudomonadota</taxon>
        <taxon>Alphaproteobacteria</taxon>
        <taxon>Hyphomicrobiales</taxon>
        <taxon>Bartonellaceae</taxon>
        <taxon>Bartonella</taxon>
    </lineage>
</organism>
<evidence type="ECO:0000313" key="2">
    <source>
        <dbReference type="Proteomes" id="UP000027015"/>
    </source>
</evidence>
<dbReference type="HOGENOM" id="CLU_3149900_0_0_5"/>
<sequence>MIKVFDTIGKILYEEIKKSHITTGVEWRKKKTPAAVQNFMKSLNGLFN</sequence>
<comment type="caution">
    <text evidence="1">The sequence shown here is derived from an EMBL/GenBank/DDBJ whole genome shotgun (WGS) entry which is preliminary data.</text>
</comment>
<protein>
    <submittedName>
        <fullName evidence="1">Uncharacterized protein</fullName>
    </submittedName>
</protein>
<dbReference type="PATRIC" id="fig|1134510.3.peg.733"/>
<reference evidence="1 2" key="1">
    <citation type="submission" date="2012-04" db="EMBL/GenBank/DDBJ databases">
        <title>The Genome Sequence of Bartonella koehlerae C-29.</title>
        <authorList>
            <consortium name="The Broad Institute Genome Sequencing Platform"/>
            <consortium name="The Broad Institute Genome Sequencing Center for Infectious Disease"/>
            <person name="Feldgarden M."/>
            <person name="Kirby J."/>
            <person name="Kosoy M."/>
            <person name="Birtles R."/>
            <person name="Probert W.S."/>
            <person name="Chiaraviglio L."/>
            <person name="Walker B."/>
            <person name="Young S.K."/>
            <person name="Zeng Q."/>
            <person name="Gargeya S."/>
            <person name="Fitzgerald M."/>
            <person name="Haas B."/>
            <person name="Abouelleil A."/>
            <person name="Alvarado L."/>
            <person name="Arachchi H.M."/>
            <person name="Berlin A.M."/>
            <person name="Chapman S.B."/>
            <person name="Goldberg J."/>
            <person name="Griggs A."/>
            <person name="Gujja S."/>
            <person name="Hansen M."/>
            <person name="Howarth C."/>
            <person name="Imamovic A."/>
            <person name="Larimer J."/>
            <person name="McCowen C."/>
            <person name="Montmayeur A."/>
            <person name="Murphy C."/>
            <person name="Neiman D."/>
            <person name="Pearson M."/>
            <person name="Priest M."/>
            <person name="Roberts A."/>
            <person name="Saif S."/>
            <person name="Shea T."/>
            <person name="Sisk P."/>
            <person name="Sykes S."/>
            <person name="Wortman J."/>
            <person name="Nusbaum C."/>
            <person name="Birren B."/>
        </authorList>
    </citation>
    <scope>NUCLEOTIDE SEQUENCE [LARGE SCALE GENOMIC DNA]</scope>
    <source>
        <strain evidence="1 2">C-29</strain>
    </source>
</reference>
<dbReference type="EMBL" id="AHPL01000007">
    <property type="protein sequence ID" value="KEC55347.1"/>
    <property type="molecule type" value="Genomic_DNA"/>
</dbReference>